<evidence type="ECO:0000313" key="2">
    <source>
        <dbReference type="EMBL" id="KAG8052634.1"/>
    </source>
</evidence>
<name>A0A8J5RSM4_ZIZPA</name>
<reference evidence="2" key="1">
    <citation type="journal article" date="2021" name="bioRxiv">
        <title>Whole Genome Assembly and Annotation of Northern Wild Rice, Zizania palustris L., Supports a Whole Genome Duplication in the Zizania Genus.</title>
        <authorList>
            <person name="Haas M."/>
            <person name="Kono T."/>
            <person name="Macchietto M."/>
            <person name="Millas R."/>
            <person name="McGilp L."/>
            <person name="Shao M."/>
            <person name="Duquette J."/>
            <person name="Hirsch C.N."/>
            <person name="Kimball J."/>
        </authorList>
    </citation>
    <scope>NUCLEOTIDE SEQUENCE</scope>
    <source>
        <tissue evidence="2">Fresh leaf tissue</tissue>
    </source>
</reference>
<feature type="region of interest" description="Disordered" evidence="1">
    <location>
        <begin position="1"/>
        <end position="22"/>
    </location>
</feature>
<dbReference type="Proteomes" id="UP000729402">
    <property type="component" value="Unassembled WGS sequence"/>
</dbReference>
<comment type="caution">
    <text evidence="2">The sequence shown here is derived from an EMBL/GenBank/DDBJ whole genome shotgun (WGS) entry which is preliminary data.</text>
</comment>
<organism evidence="2 3">
    <name type="scientific">Zizania palustris</name>
    <name type="common">Northern wild rice</name>
    <dbReference type="NCBI Taxonomy" id="103762"/>
    <lineage>
        <taxon>Eukaryota</taxon>
        <taxon>Viridiplantae</taxon>
        <taxon>Streptophyta</taxon>
        <taxon>Embryophyta</taxon>
        <taxon>Tracheophyta</taxon>
        <taxon>Spermatophyta</taxon>
        <taxon>Magnoliopsida</taxon>
        <taxon>Liliopsida</taxon>
        <taxon>Poales</taxon>
        <taxon>Poaceae</taxon>
        <taxon>BOP clade</taxon>
        <taxon>Oryzoideae</taxon>
        <taxon>Oryzeae</taxon>
        <taxon>Zizaniinae</taxon>
        <taxon>Zizania</taxon>
    </lineage>
</organism>
<gene>
    <name evidence="2" type="ORF">GUJ93_ZPchr0001g31967</name>
</gene>
<proteinExistence type="predicted"/>
<sequence>MLQDSGQFGGGSIDSPDDFGLQGMPSIVESGILSHHLLDGFLLSPLSGVELSVQLHQLSTPLLRSSERLPKIFNFMGHLHRGFARPNHFSPRRFDRASAC</sequence>
<dbReference type="EMBL" id="JAAALK010000288">
    <property type="protein sequence ID" value="KAG8052634.1"/>
    <property type="molecule type" value="Genomic_DNA"/>
</dbReference>
<dbReference type="AlphaFoldDB" id="A0A8J5RSM4"/>
<protein>
    <submittedName>
        <fullName evidence="2">Uncharacterized protein</fullName>
    </submittedName>
</protein>
<accession>A0A8J5RSM4</accession>
<keyword evidence="3" id="KW-1185">Reference proteome</keyword>
<reference evidence="2" key="2">
    <citation type="submission" date="2021-02" db="EMBL/GenBank/DDBJ databases">
        <authorList>
            <person name="Kimball J.A."/>
            <person name="Haas M.W."/>
            <person name="Macchietto M."/>
            <person name="Kono T."/>
            <person name="Duquette J."/>
            <person name="Shao M."/>
        </authorList>
    </citation>
    <scope>NUCLEOTIDE SEQUENCE</scope>
    <source>
        <tissue evidence="2">Fresh leaf tissue</tissue>
    </source>
</reference>
<evidence type="ECO:0000256" key="1">
    <source>
        <dbReference type="SAM" id="MobiDB-lite"/>
    </source>
</evidence>
<evidence type="ECO:0000313" key="3">
    <source>
        <dbReference type="Proteomes" id="UP000729402"/>
    </source>
</evidence>